<sequence>MAIIDTAVRILSIRSHGISVILRDFTLFPHLQLLPPVPSLISRETESISPAKNSLSFPEKMDLWKQMRFFAFMLFVYAATMDPKLPNSNQIARFKPSWDIDAYIIAA</sequence>
<dbReference type="AlphaFoldDB" id="A0A2I0IUH4"/>
<comment type="caution">
    <text evidence="1">The sequence shown here is derived from an EMBL/GenBank/DDBJ whole genome shotgun (WGS) entry which is preliminary data.</text>
</comment>
<name>A0A2I0IUH4_PUNGR</name>
<dbReference type="Proteomes" id="UP000233551">
    <property type="component" value="Unassembled WGS sequence"/>
</dbReference>
<proteinExistence type="predicted"/>
<evidence type="ECO:0000313" key="2">
    <source>
        <dbReference type="Proteomes" id="UP000233551"/>
    </source>
</evidence>
<protein>
    <submittedName>
        <fullName evidence="1">Uncharacterized protein</fullName>
    </submittedName>
</protein>
<gene>
    <name evidence="1" type="ORF">CRG98_032542</name>
</gene>
<evidence type="ECO:0000313" key="1">
    <source>
        <dbReference type="EMBL" id="PKI47066.1"/>
    </source>
</evidence>
<accession>A0A2I0IUH4</accession>
<reference evidence="1 2" key="1">
    <citation type="submission" date="2017-11" db="EMBL/GenBank/DDBJ databases">
        <title>De-novo sequencing of pomegranate (Punica granatum L.) genome.</title>
        <authorList>
            <person name="Akparov Z."/>
            <person name="Amiraslanov A."/>
            <person name="Hajiyeva S."/>
            <person name="Abbasov M."/>
            <person name="Kaur K."/>
            <person name="Hamwieh A."/>
            <person name="Solovyev V."/>
            <person name="Salamov A."/>
            <person name="Braich B."/>
            <person name="Kosarev P."/>
            <person name="Mahmoud A."/>
            <person name="Hajiyev E."/>
            <person name="Babayeva S."/>
            <person name="Izzatullayeva V."/>
            <person name="Mammadov A."/>
            <person name="Mammadov A."/>
            <person name="Sharifova S."/>
            <person name="Ojaghi J."/>
            <person name="Eynullazada K."/>
            <person name="Bayramov B."/>
            <person name="Abdulazimova A."/>
            <person name="Shahmuradov I."/>
        </authorList>
    </citation>
    <scope>NUCLEOTIDE SEQUENCE [LARGE SCALE GENOMIC DNA]</scope>
    <source>
        <strain evidence="2">cv. AG2017</strain>
        <tissue evidence="1">Leaf</tissue>
    </source>
</reference>
<keyword evidence="2" id="KW-1185">Reference proteome</keyword>
<dbReference type="EMBL" id="PGOL01002559">
    <property type="protein sequence ID" value="PKI47066.1"/>
    <property type="molecule type" value="Genomic_DNA"/>
</dbReference>
<organism evidence="1 2">
    <name type="scientific">Punica granatum</name>
    <name type="common">Pomegranate</name>
    <dbReference type="NCBI Taxonomy" id="22663"/>
    <lineage>
        <taxon>Eukaryota</taxon>
        <taxon>Viridiplantae</taxon>
        <taxon>Streptophyta</taxon>
        <taxon>Embryophyta</taxon>
        <taxon>Tracheophyta</taxon>
        <taxon>Spermatophyta</taxon>
        <taxon>Magnoliopsida</taxon>
        <taxon>eudicotyledons</taxon>
        <taxon>Gunneridae</taxon>
        <taxon>Pentapetalae</taxon>
        <taxon>rosids</taxon>
        <taxon>malvids</taxon>
        <taxon>Myrtales</taxon>
        <taxon>Lythraceae</taxon>
        <taxon>Punica</taxon>
    </lineage>
</organism>